<keyword evidence="9" id="KW-1185">Reference proteome</keyword>
<evidence type="ECO:0000256" key="4">
    <source>
        <dbReference type="ARBA" id="ARBA00022989"/>
    </source>
</evidence>
<comment type="caution">
    <text evidence="8">The sequence shown here is derived from an EMBL/GenBank/DDBJ whole genome shotgun (WGS) entry which is preliminary data.</text>
</comment>
<dbReference type="Pfam" id="PF07690">
    <property type="entry name" value="MFS_1"/>
    <property type="match status" value="1"/>
</dbReference>
<feature type="transmembrane region" description="Helical" evidence="6">
    <location>
        <begin position="167"/>
        <end position="190"/>
    </location>
</feature>
<feature type="transmembrane region" description="Helical" evidence="6">
    <location>
        <begin position="273"/>
        <end position="293"/>
    </location>
</feature>
<dbReference type="InterPro" id="IPR036259">
    <property type="entry name" value="MFS_trans_sf"/>
</dbReference>
<gene>
    <name evidence="8" type="ORF">GCM10007269_33190</name>
</gene>
<feature type="transmembrane region" description="Helical" evidence="6">
    <location>
        <begin position="370"/>
        <end position="393"/>
    </location>
</feature>
<feature type="transmembrane region" description="Helical" evidence="6">
    <location>
        <begin position="414"/>
        <end position="435"/>
    </location>
</feature>
<evidence type="ECO:0000259" key="7">
    <source>
        <dbReference type="PROSITE" id="PS50850"/>
    </source>
</evidence>
<feature type="transmembrane region" description="Helical" evidence="6">
    <location>
        <begin position="103"/>
        <end position="126"/>
    </location>
</feature>
<keyword evidence="5 6" id="KW-0472">Membrane</keyword>
<reference evidence="9" key="1">
    <citation type="journal article" date="2019" name="Int. J. Syst. Evol. Microbiol.">
        <title>The Global Catalogue of Microorganisms (GCM) 10K type strain sequencing project: providing services to taxonomists for standard genome sequencing and annotation.</title>
        <authorList>
            <consortium name="The Broad Institute Genomics Platform"/>
            <consortium name="The Broad Institute Genome Sequencing Center for Infectious Disease"/>
            <person name="Wu L."/>
            <person name="Ma J."/>
        </authorList>
    </citation>
    <scope>NUCLEOTIDE SEQUENCE [LARGE SCALE GENOMIC DNA]</scope>
    <source>
        <strain evidence="9">CCM 7640</strain>
    </source>
</reference>
<evidence type="ECO:0000256" key="6">
    <source>
        <dbReference type="SAM" id="Phobius"/>
    </source>
</evidence>
<proteinExistence type="predicted"/>
<dbReference type="Proteomes" id="UP000629365">
    <property type="component" value="Unassembled WGS sequence"/>
</dbReference>
<protein>
    <recommendedName>
        <fullName evidence="7">Major facilitator superfamily (MFS) profile domain-containing protein</fullName>
    </recommendedName>
</protein>
<dbReference type="InterPro" id="IPR011701">
    <property type="entry name" value="MFS"/>
</dbReference>
<feature type="transmembrane region" description="Helical" evidence="6">
    <location>
        <begin position="313"/>
        <end position="333"/>
    </location>
</feature>
<evidence type="ECO:0000256" key="5">
    <source>
        <dbReference type="ARBA" id="ARBA00023136"/>
    </source>
</evidence>
<organism evidence="8 9">
    <name type="scientific">Microbacterium murale</name>
    <dbReference type="NCBI Taxonomy" id="1081040"/>
    <lineage>
        <taxon>Bacteria</taxon>
        <taxon>Bacillati</taxon>
        <taxon>Actinomycetota</taxon>
        <taxon>Actinomycetes</taxon>
        <taxon>Micrococcales</taxon>
        <taxon>Microbacteriaceae</taxon>
        <taxon>Microbacterium</taxon>
    </lineage>
</organism>
<dbReference type="PANTHER" id="PTHR42718">
    <property type="entry name" value="MAJOR FACILITATOR SUPERFAMILY MULTIDRUG TRANSPORTER MFSC"/>
    <property type="match status" value="1"/>
</dbReference>
<feature type="transmembrane region" description="Helical" evidence="6">
    <location>
        <begin position="235"/>
        <end position="253"/>
    </location>
</feature>
<keyword evidence="3 6" id="KW-0812">Transmembrane</keyword>
<name>A0ABQ1S217_9MICO</name>
<feature type="transmembrane region" description="Helical" evidence="6">
    <location>
        <begin position="138"/>
        <end position="161"/>
    </location>
</feature>
<keyword evidence="2" id="KW-0813">Transport</keyword>
<feature type="transmembrane region" description="Helical" evidence="6">
    <location>
        <begin position="80"/>
        <end position="97"/>
    </location>
</feature>
<dbReference type="Gene3D" id="1.20.1250.20">
    <property type="entry name" value="MFS general substrate transporter like domains"/>
    <property type="match status" value="2"/>
</dbReference>
<dbReference type="PANTHER" id="PTHR42718:SF9">
    <property type="entry name" value="MAJOR FACILITATOR SUPERFAMILY MULTIDRUG TRANSPORTER MFSC"/>
    <property type="match status" value="1"/>
</dbReference>
<sequence length="489" mass="50861">MVPRSVSLSALAAVVGFLAFVEFTSGVLQGYYTPMLSDIARHLQIHDADVNWFEGTQLMLSALVVPAFAKLGDMVGHKRMLLISTALTAAAALALPFTDSFWVFLVAWTLMGFYVVWLPLEIALIWSRSRRMEGRSILTARAAGLLVAALETGAIAGALVGGALIDVLPLTVVLLIPALLVVVCFFVILFGVKESPDPTGGVLDTVGLVLISIALICFTGGLSLLRLDGGLVNPWSWLVVALGLLLVVPFVLWELRHDDPLIDVRMFRSPALWPVFVTAGLFGVSVLGAQAPLSTFARTDPAVYGYGLGTTGFATSLIIGIYLIGMITGALLFSRIARLTTPRLTLIGAASLVAIGFLLFLPFHDAYAQVITNMVIVGIGSGALVAALPAAAASAAPATQTGVATGLTNSVKTVGGAIASCVFGIALLHGVATTAGGTEGTAGSLEGYMTVWIVCGVTALAAAVLLLFVPKDSFTDRTADAAEALPVLP</sequence>
<feature type="transmembrane region" description="Helical" evidence="6">
    <location>
        <begin position="202"/>
        <end position="223"/>
    </location>
</feature>
<dbReference type="SUPFAM" id="SSF103473">
    <property type="entry name" value="MFS general substrate transporter"/>
    <property type="match status" value="1"/>
</dbReference>
<accession>A0ABQ1S217</accession>
<evidence type="ECO:0000313" key="8">
    <source>
        <dbReference type="EMBL" id="GGD87805.1"/>
    </source>
</evidence>
<dbReference type="PROSITE" id="PS50850">
    <property type="entry name" value="MFS"/>
    <property type="match status" value="1"/>
</dbReference>
<keyword evidence="4 6" id="KW-1133">Transmembrane helix</keyword>
<feature type="transmembrane region" description="Helical" evidence="6">
    <location>
        <begin position="447"/>
        <end position="469"/>
    </location>
</feature>
<evidence type="ECO:0000313" key="9">
    <source>
        <dbReference type="Proteomes" id="UP000629365"/>
    </source>
</evidence>
<evidence type="ECO:0000256" key="2">
    <source>
        <dbReference type="ARBA" id="ARBA00022448"/>
    </source>
</evidence>
<dbReference type="RefSeq" id="WP_188437787.1">
    <property type="nucleotide sequence ID" value="NZ_BMCM01000006.1"/>
</dbReference>
<dbReference type="InterPro" id="IPR020846">
    <property type="entry name" value="MFS_dom"/>
</dbReference>
<comment type="subcellular location">
    <subcellularLocation>
        <location evidence="1">Cell membrane</location>
        <topology evidence="1">Multi-pass membrane protein</topology>
    </subcellularLocation>
</comment>
<feature type="domain" description="Major facilitator superfamily (MFS) profile" evidence="7">
    <location>
        <begin position="14"/>
        <end position="473"/>
    </location>
</feature>
<evidence type="ECO:0000256" key="1">
    <source>
        <dbReference type="ARBA" id="ARBA00004651"/>
    </source>
</evidence>
<dbReference type="EMBL" id="BMCM01000006">
    <property type="protein sequence ID" value="GGD87805.1"/>
    <property type="molecule type" value="Genomic_DNA"/>
</dbReference>
<evidence type="ECO:0000256" key="3">
    <source>
        <dbReference type="ARBA" id="ARBA00022692"/>
    </source>
</evidence>
<feature type="transmembrane region" description="Helical" evidence="6">
    <location>
        <begin position="345"/>
        <end position="364"/>
    </location>
</feature>